<sequence length="418" mass="46046">MADPLSMTAGILAVGGFALKSSMALHSIIRGFKSQNKDARALKAELSDLTGVLSALLETISNNPTLDFQPLERPLQRCGNACDEYGKIIARCTKHSEMSRPSMRDWITQKYLQGDINDFRAMLAAHKSTINIALANANLRIAAVTPEVLDDYKDMILDTKNDLNTHLKDLQKKIDRLKAGDTEAINAIATEWQAMLEEKESTQQGLNMCAQLSAHIVQLESASKEHTQFSERPSAHKHVKKGLSEARASIESLISRLQTHEALLGSQLEAMSLQETLSEPVAAQLARLQQTKDSVSQCIKIVSDAGELAKERSNFFEDITLADNSYAFSVSTVNELVTARRVNLSGRSRHFGGQVTDDTVQKSMEALTQLDTEYMRSLNDAKGRYQTPSATTSEGPSRAEQFHDRFGPGVTLVPRKPS</sequence>
<dbReference type="Proteomes" id="UP000244855">
    <property type="component" value="Unassembled WGS sequence"/>
</dbReference>
<evidence type="ECO:0000313" key="3">
    <source>
        <dbReference type="EMBL" id="PVH91133.1"/>
    </source>
</evidence>
<dbReference type="OrthoDB" id="5068804at2759"/>
<feature type="region of interest" description="Disordered" evidence="1">
    <location>
        <begin position="383"/>
        <end position="418"/>
    </location>
</feature>
<protein>
    <recommendedName>
        <fullName evidence="2">Azaphilone pigments biosynthesis cluster protein L N-terminal domain-containing protein</fullName>
    </recommendedName>
</protein>
<gene>
    <name evidence="3" type="ORF">DM02DRAFT_620677</name>
</gene>
<name>A0A2V1D0X4_9PLEO</name>
<organism evidence="3 4">
    <name type="scientific">Periconia macrospinosa</name>
    <dbReference type="NCBI Taxonomy" id="97972"/>
    <lineage>
        <taxon>Eukaryota</taxon>
        <taxon>Fungi</taxon>
        <taxon>Dikarya</taxon>
        <taxon>Ascomycota</taxon>
        <taxon>Pezizomycotina</taxon>
        <taxon>Dothideomycetes</taxon>
        <taxon>Pleosporomycetidae</taxon>
        <taxon>Pleosporales</taxon>
        <taxon>Massarineae</taxon>
        <taxon>Periconiaceae</taxon>
        <taxon>Periconia</taxon>
    </lineage>
</organism>
<dbReference type="EMBL" id="KZ805949">
    <property type="protein sequence ID" value="PVH91133.1"/>
    <property type="molecule type" value="Genomic_DNA"/>
</dbReference>
<keyword evidence="4" id="KW-1185">Reference proteome</keyword>
<evidence type="ECO:0000259" key="2">
    <source>
        <dbReference type="Pfam" id="PF17111"/>
    </source>
</evidence>
<dbReference type="STRING" id="97972.A0A2V1D0X4"/>
<feature type="compositionally biased region" description="Polar residues" evidence="1">
    <location>
        <begin position="386"/>
        <end position="395"/>
    </location>
</feature>
<dbReference type="InterPro" id="IPR031348">
    <property type="entry name" value="PigL_N"/>
</dbReference>
<accession>A0A2V1D0X4</accession>
<dbReference type="Pfam" id="PF17111">
    <property type="entry name" value="PigL_N"/>
    <property type="match status" value="1"/>
</dbReference>
<evidence type="ECO:0000313" key="4">
    <source>
        <dbReference type="Proteomes" id="UP000244855"/>
    </source>
</evidence>
<reference evidence="3 4" key="1">
    <citation type="journal article" date="2018" name="Sci. Rep.">
        <title>Comparative genomics provides insights into the lifestyle and reveals functional heterogeneity of dark septate endophytic fungi.</title>
        <authorList>
            <person name="Knapp D.G."/>
            <person name="Nemeth J.B."/>
            <person name="Barry K."/>
            <person name="Hainaut M."/>
            <person name="Henrissat B."/>
            <person name="Johnson J."/>
            <person name="Kuo A."/>
            <person name="Lim J.H.P."/>
            <person name="Lipzen A."/>
            <person name="Nolan M."/>
            <person name="Ohm R.A."/>
            <person name="Tamas L."/>
            <person name="Grigoriev I.V."/>
            <person name="Spatafora J.W."/>
            <person name="Nagy L.G."/>
            <person name="Kovacs G.M."/>
        </authorList>
    </citation>
    <scope>NUCLEOTIDE SEQUENCE [LARGE SCALE GENOMIC DNA]</scope>
    <source>
        <strain evidence="3 4">DSE2036</strain>
    </source>
</reference>
<dbReference type="AlphaFoldDB" id="A0A2V1D0X4"/>
<proteinExistence type="predicted"/>
<feature type="domain" description="Azaphilone pigments biosynthesis cluster protein L N-terminal" evidence="2">
    <location>
        <begin position="2"/>
        <end position="210"/>
    </location>
</feature>
<evidence type="ECO:0000256" key="1">
    <source>
        <dbReference type="SAM" id="MobiDB-lite"/>
    </source>
</evidence>